<reference evidence="3" key="2">
    <citation type="submission" date="2018-10" db="UniProtKB">
        <authorList>
            <consortium name="EnsemblPlants"/>
        </authorList>
    </citation>
    <scope>IDENTIFICATION</scope>
</reference>
<keyword evidence="1" id="KW-1133">Transmembrane helix</keyword>
<dbReference type="Gramene" id="TraesCLE_scaffold_001357_01G000600.1">
    <property type="protein sequence ID" value="TraesCLE_scaffold_001357_01G000600.1"/>
    <property type="gene ID" value="TraesCLE_scaffold_001357_01G000600"/>
</dbReference>
<feature type="transmembrane region" description="Helical" evidence="1">
    <location>
        <begin position="122"/>
        <end position="142"/>
    </location>
</feature>
<dbReference type="Gramene" id="TraesJUL2B03G00904380.1">
    <property type="protein sequence ID" value="TraesJUL2B03G00904380.1"/>
    <property type="gene ID" value="TraesJUL2B03G00904380"/>
</dbReference>
<feature type="signal peptide" evidence="2">
    <location>
        <begin position="1"/>
        <end position="22"/>
    </location>
</feature>
<organism evidence="3">
    <name type="scientific">Triticum aestivum</name>
    <name type="common">Wheat</name>
    <dbReference type="NCBI Taxonomy" id="4565"/>
    <lineage>
        <taxon>Eukaryota</taxon>
        <taxon>Viridiplantae</taxon>
        <taxon>Streptophyta</taxon>
        <taxon>Embryophyta</taxon>
        <taxon>Tracheophyta</taxon>
        <taxon>Spermatophyta</taxon>
        <taxon>Magnoliopsida</taxon>
        <taxon>Liliopsida</taxon>
        <taxon>Poales</taxon>
        <taxon>Poaceae</taxon>
        <taxon>BOP clade</taxon>
        <taxon>Pooideae</taxon>
        <taxon>Triticodae</taxon>
        <taxon>Triticeae</taxon>
        <taxon>Triticinae</taxon>
        <taxon>Triticum</taxon>
    </lineage>
</organism>
<keyword evidence="1" id="KW-0812">Transmembrane</keyword>
<keyword evidence="1" id="KW-0472">Membrane</keyword>
<dbReference type="Gramene" id="TraesCS2B03G0510200.1">
    <property type="protein sequence ID" value="TraesCS2B03G0510200.1.CDS"/>
    <property type="gene ID" value="TraesCS2B03G0510200"/>
</dbReference>
<keyword evidence="4" id="KW-1185">Reference proteome</keyword>
<reference evidence="3" key="1">
    <citation type="submission" date="2018-08" db="EMBL/GenBank/DDBJ databases">
        <authorList>
            <person name="Rossello M."/>
        </authorList>
    </citation>
    <scope>NUCLEOTIDE SEQUENCE [LARGE SCALE GENOMIC DNA]</scope>
    <source>
        <strain evidence="3">cv. Chinese Spring</strain>
    </source>
</reference>
<dbReference type="Gramene" id="TraesROB_scaffold_064440_01G000200.1">
    <property type="protein sequence ID" value="TraesROB_scaffold_064440_01G000200.1"/>
    <property type="gene ID" value="TraesROB_scaffold_064440_01G000200"/>
</dbReference>
<feature type="chain" id="PRO_5043172094" evidence="2">
    <location>
        <begin position="23"/>
        <end position="222"/>
    </location>
</feature>
<accession>A0A3B6C5N5</accession>
<dbReference type="Gramene" id="TraesWEE_scaffold_076445_01G000200.1">
    <property type="protein sequence ID" value="TraesWEE_scaffold_076445_01G000200.1"/>
    <property type="gene ID" value="TraesWEE_scaffold_076445_01G000200"/>
</dbReference>
<feature type="transmembrane region" description="Helical" evidence="1">
    <location>
        <begin position="60"/>
        <end position="83"/>
    </location>
</feature>
<evidence type="ECO:0000256" key="2">
    <source>
        <dbReference type="SAM" id="SignalP"/>
    </source>
</evidence>
<proteinExistence type="predicted"/>
<dbReference type="Gramene" id="TraesCS2B02G211400.1">
    <property type="protein sequence ID" value="TraesCS2B02G211400.1"/>
    <property type="gene ID" value="TraesCS2B02G211400"/>
</dbReference>
<keyword evidence="2" id="KW-0732">Signal</keyword>
<dbReference type="Gramene" id="TraesARI2B03G00910970.1">
    <property type="protein sequence ID" value="TraesARI2B03G00910970.1"/>
    <property type="gene ID" value="TraesARI2B03G00910970"/>
</dbReference>
<name>A0A3B6C5N5_WHEAT</name>
<dbReference type="OrthoDB" id="679360at2759"/>
<dbReference type="Gramene" id="TraesRN2B0100518400.1">
    <property type="protein sequence ID" value="TraesRN2B0100518400.1"/>
    <property type="gene ID" value="TraesRN2B0100518400"/>
</dbReference>
<feature type="transmembrane region" description="Helical" evidence="1">
    <location>
        <begin position="192"/>
        <end position="217"/>
    </location>
</feature>
<evidence type="ECO:0000313" key="4">
    <source>
        <dbReference type="Proteomes" id="UP000019116"/>
    </source>
</evidence>
<dbReference type="Proteomes" id="UP000019116">
    <property type="component" value="Chromosome 2B"/>
</dbReference>
<feature type="transmembrane region" description="Helical" evidence="1">
    <location>
        <begin position="154"/>
        <end position="172"/>
    </location>
</feature>
<sequence length="222" mass="24277">MICLHLLYGLSLLLNRPWFLLSVVSSASYPGGNLCARCPDECSSLVYFSPCSSDFPWRRLYWGLLGLFVRLSPSSAFMILLCYSPVMVPRFNRLLVSCLNFEGRNLLGAAGADRAKRNKAMIVKIAVPVLPMLLLLLTASAASMTPDDRACLRAFFGSNYFLTICVLSQINVGRLMAREAVLAPTLAARRVLAVGAVACFVELALKLYMILVLYPAAVEDGA</sequence>
<protein>
    <submittedName>
        <fullName evidence="3">Uncharacterized protein</fullName>
    </submittedName>
</protein>
<dbReference type="EnsemblPlants" id="TraesCS2B02G211400.1">
    <property type="protein sequence ID" value="TraesCS2B02G211400.1"/>
    <property type="gene ID" value="TraesCS2B02G211400"/>
</dbReference>
<evidence type="ECO:0000256" key="1">
    <source>
        <dbReference type="SAM" id="Phobius"/>
    </source>
</evidence>
<dbReference type="AlphaFoldDB" id="A0A3B6C5N5"/>
<dbReference type="Gramene" id="TraesCAD_scaffold_043958_01G000200.1">
    <property type="protein sequence ID" value="TraesCAD_scaffold_043958_01G000200.1"/>
    <property type="gene ID" value="TraesCAD_scaffold_043958_01G000200"/>
</dbReference>
<evidence type="ECO:0000313" key="3">
    <source>
        <dbReference type="EnsemblPlants" id="TraesCS2B02G211400.1"/>
    </source>
</evidence>